<evidence type="ECO:0000313" key="1">
    <source>
        <dbReference type="EMBL" id="KAE8360425.1"/>
    </source>
</evidence>
<reference evidence="1 2" key="1">
    <citation type="submission" date="2019-04" db="EMBL/GenBank/DDBJ databases">
        <title>Friends and foes A comparative genomics studyof 23 Aspergillus species from section Flavi.</title>
        <authorList>
            <consortium name="DOE Joint Genome Institute"/>
            <person name="Kjaerbolling I."/>
            <person name="Vesth T."/>
            <person name="Frisvad J.C."/>
            <person name="Nybo J.L."/>
            <person name="Theobald S."/>
            <person name="Kildgaard S."/>
            <person name="Isbrandt T."/>
            <person name="Kuo A."/>
            <person name="Sato A."/>
            <person name="Lyhne E.K."/>
            <person name="Kogle M.E."/>
            <person name="Wiebenga A."/>
            <person name="Kun R.S."/>
            <person name="Lubbers R.J."/>
            <person name="Makela M.R."/>
            <person name="Barry K."/>
            <person name="Chovatia M."/>
            <person name="Clum A."/>
            <person name="Daum C."/>
            <person name="Haridas S."/>
            <person name="He G."/>
            <person name="LaButti K."/>
            <person name="Lipzen A."/>
            <person name="Mondo S."/>
            <person name="Riley R."/>
            <person name="Salamov A."/>
            <person name="Simmons B.A."/>
            <person name="Magnuson J.K."/>
            <person name="Henrissat B."/>
            <person name="Mortensen U.H."/>
            <person name="Larsen T.O."/>
            <person name="Devries R.P."/>
            <person name="Grigoriev I.V."/>
            <person name="Machida M."/>
            <person name="Baker S.E."/>
            <person name="Andersen M.R."/>
        </authorList>
    </citation>
    <scope>NUCLEOTIDE SEQUENCE [LARGE SCALE GENOMIC DNA]</scope>
    <source>
        <strain evidence="1 2">CBS 763.97</strain>
    </source>
</reference>
<dbReference type="RefSeq" id="XP_031923506.1">
    <property type="nucleotide sequence ID" value="XM_032073258.1"/>
</dbReference>
<protein>
    <recommendedName>
        <fullName evidence="3">P-loop containing nucleoside triphosphate hydrolase protein</fullName>
    </recommendedName>
</protein>
<proteinExistence type="predicted"/>
<dbReference type="OrthoDB" id="3650366at2759"/>
<dbReference type="PANTHER" id="PTHR48419">
    <property type="entry name" value="SULFOTRANSFERASE DOMAIN-CONTAINING PROTEIN"/>
    <property type="match status" value="1"/>
</dbReference>
<dbReference type="Proteomes" id="UP000326268">
    <property type="component" value="Unassembled WGS sequence"/>
</dbReference>
<evidence type="ECO:0000313" key="2">
    <source>
        <dbReference type="Proteomes" id="UP000326268"/>
    </source>
</evidence>
<organism evidence="1 2">
    <name type="scientific">Aspergillus caelatus</name>
    <dbReference type="NCBI Taxonomy" id="61420"/>
    <lineage>
        <taxon>Eukaryota</taxon>
        <taxon>Fungi</taxon>
        <taxon>Dikarya</taxon>
        <taxon>Ascomycota</taxon>
        <taxon>Pezizomycotina</taxon>
        <taxon>Eurotiomycetes</taxon>
        <taxon>Eurotiomycetidae</taxon>
        <taxon>Eurotiales</taxon>
        <taxon>Aspergillaceae</taxon>
        <taxon>Aspergillus</taxon>
        <taxon>Aspergillus subgen. Circumdati</taxon>
    </lineage>
</organism>
<dbReference type="PANTHER" id="PTHR48419:SF1">
    <property type="entry name" value="SULFOTRANSFERASE DOMAIN-CONTAINING PROTEIN"/>
    <property type="match status" value="1"/>
</dbReference>
<dbReference type="InterPro" id="IPR027417">
    <property type="entry name" value="P-loop_NTPase"/>
</dbReference>
<sequence>MQPHTPRRFYLITYPRTGSNLLVRMLGLANQPHMRAGDDRGGYIFLPVVKLITDLGLRKKEVTDWTEEEIMQVRCSYQECFAEFQEYLDKASADGCSVFIKEHVHFLIDPTTLSLFTFGNSAGDTTRPSWMVQYLPESYEGKASGTRSPLNETVLSDEFLRSWQPTFLIRHPALAFPSLYRALLELEGTGNPHEDEQLGQHCMTLRWTRNLYGWYMREGNCVDDRTAWPIVLDADDIMTDPGLVSDYCQLLGMDPSRVSCSWMPASKEQRSHMNMFTKRYLSTLLSSGGIVTDKIAGRVNIEMEAEKWCEEFGERVGRRLERLVREAMPDYEFLKARRWKAGRHVQRDALMPALI</sequence>
<evidence type="ECO:0008006" key="3">
    <source>
        <dbReference type="Google" id="ProtNLM"/>
    </source>
</evidence>
<dbReference type="SUPFAM" id="SSF52540">
    <property type="entry name" value="P-loop containing nucleoside triphosphate hydrolases"/>
    <property type="match status" value="1"/>
</dbReference>
<dbReference type="GeneID" id="43657704"/>
<gene>
    <name evidence="1" type="ORF">BDV27DRAFT_161690</name>
</gene>
<accession>A0A5N6ZSQ1</accession>
<dbReference type="EMBL" id="ML737775">
    <property type="protein sequence ID" value="KAE8360425.1"/>
    <property type="molecule type" value="Genomic_DNA"/>
</dbReference>
<dbReference type="AlphaFoldDB" id="A0A5N6ZSQ1"/>
<dbReference type="InterPro" id="IPR053226">
    <property type="entry name" value="Pyrrolopyrazine_biosynth_F"/>
</dbReference>
<name>A0A5N6ZSQ1_9EURO</name>
<keyword evidence="2" id="KW-1185">Reference proteome</keyword>